<proteinExistence type="predicted"/>
<dbReference type="PANTHER" id="PTHR43737">
    <property type="entry name" value="BLL7424 PROTEIN"/>
    <property type="match status" value="1"/>
</dbReference>
<protein>
    <recommendedName>
        <fullName evidence="3">DUF1501 domain-containing protein</fullName>
    </recommendedName>
</protein>
<sequence>MTATPTTTCGCPENQRAGTSRRGLLRGAAAAGAAGALGGLVADGLAGSVAFGADAYAGDTLVVLSLRGGFDGLSAVVPHGDPAYYTARPGIGVPKTRLLGGDTMFGLHPALAPLLPLWQNKQLAAVHAVGQGSPSRSHFAAMEELERAAAGTSIRTGWIDRMLGATAGGTPFRGVSVGDSLAPRSMLGPNVDLSMRALDQFNLAGEGTKRPMAATVRALYQGADPVLAAPAAAAIDALGTAATLKQAGYVAANGAAYPAGKLGTALKDVARLIKANVGLAVATIDFGDWDLHEGLGTPVAGQGMYDQLAELAGALAAFAADLGPDGLNRVTVLTLSEFGRRVAENGSRGADHGHGNAMLVLGGGVRGGRVYGRWPGLAPAKLVAGDLAVTTDYRTVIGEALSRRCGVGSVASVFPSLPAAATLDMFTPR</sequence>
<name>A0A8J3BGV8_9ACTN</name>
<accession>A0A8J3BGV8</accession>
<evidence type="ECO:0000313" key="1">
    <source>
        <dbReference type="EMBL" id="GGK06946.1"/>
    </source>
</evidence>
<dbReference type="PROSITE" id="PS51318">
    <property type="entry name" value="TAT"/>
    <property type="match status" value="1"/>
</dbReference>
<organism evidence="1 2">
    <name type="scientific">Pilimelia anulata</name>
    <dbReference type="NCBI Taxonomy" id="53371"/>
    <lineage>
        <taxon>Bacteria</taxon>
        <taxon>Bacillati</taxon>
        <taxon>Actinomycetota</taxon>
        <taxon>Actinomycetes</taxon>
        <taxon>Micromonosporales</taxon>
        <taxon>Micromonosporaceae</taxon>
        <taxon>Pilimelia</taxon>
    </lineage>
</organism>
<dbReference type="InterPro" id="IPR006311">
    <property type="entry name" value="TAT_signal"/>
</dbReference>
<comment type="caution">
    <text evidence="1">The sequence shown here is derived from an EMBL/GenBank/DDBJ whole genome shotgun (WGS) entry which is preliminary data.</text>
</comment>
<dbReference type="Pfam" id="PF07394">
    <property type="entry name" value="DUF1501"/>
    <property type="match status" value="1"/>
</dbReference>
<reference evidence="1" key="1">
    <citation type="journal article" date="2014" name="Int. J. Syst. Evol. Microbiol.">
        <title>Complete genome sequence of Corynebacterium casei LMG S-19264T (=DSM 44701T), isolated from a smear-ripened cheese.</title>
        <authorList>
            <consortium name="US DOE Joint Genome Institute (JGI-PGF)"/>
            <person name="Walter F."/>
            <person name="Albersmeier A."/>
            <person name="Kalinowski J."/>
            <person name="Ruckert C."/>
        </authorList>
    </citation>
    <scope>NUCLEOTIDE SEQUENCE</scope>
    <source>
        <strain evidence="1">JCM 3090</strain>
    </source>
</reference>
<gene>
    <name evidence="1" type="ORF">GCM10010123_40890</name>
</gene>
<reference evidence="1" key="2">
    <citation type="submission" date="2020-09" db="EMBL/GenBank/DDBJ databases">
        <authorList>
            <person name="Sun Q."/>
            <person name="Ohkuma M."/>
        </authorList>
    </citation>
    <scope>NUCLEOTIDE SEQUENCE</scope>
    <source>
        <strain evidence="1">JCM 3090</strain>
    </source>
</reference>
<evidence type="ECO:0008006" key="3">
    <source>
        <dbReference type="Google" id="ProtNLM"/>
    </source>
</evidence>
<dbReference type="Proteomes" id="UP000649739">
    <property type="component" value="Unassembled WGS sequence"/>
</dbReference>
<dbReference type="EMBL" id="BMQB01000011">
    <property type="protein sequence ID" value="GGK06946.1"/>
    <property type="molecule type" value="Genomic_DNA"/>
</dbReference>
<evidence type="ECO:0000313" key="2">
    <source>
        <dbReference type="Proteomes" id="UP000649739"/>
    </source>
</evidence>
<dbReference type="RefSeq" id="WP_189171824.1">
    <property type="nucleotide sequence ID" value="NZ_BMQB01000011.1"/>
</dbReference>
<keyword evidence="2" id="KW-1185">Reference proteome</keyword>
<dbReference type="PANTHER" id="PTHR43737:SF1">
    <property type="entry name" value="DUF1501 DOMAIN-CONTAINING PROTEIN"/>
    <property type="match status" value="1"/>
</dbReference>
<dbReference type="AlphaFoldDB" id="A0A8J3BGV8"/>
<dbReference type="InterPro" id="IPR010869">
    <property type="entry name" value="DUF1501"/>
</dbReference>